<comment type="caution">
    <text evidence="3">The sequence shown here is derived from an EMBL/GenBank/DDBJ whole genome shotgun (WGS) entry which is preliminary data.</text>
</comment>
<dbReference type="AlphaFoldDB" id="A0A6L5YH04"/>
<keyword evidence="2" id="KW-0472">Membrane</keyword>
<keyword evidence="1" id="KW-0175">Coiled coil</keyword>
<dbReference type="EMBL" id="VUMU01000003">
    <property type="protein sequence ID" value="MST57531.1"/>
    <property type="molecule type" value="Genomic_DNA"/>
</dbReference>
<name>A0A6L5YH04_9FIRM</name>
<proteinExistence type="predicted"/>
<protein>
    <submittedName>
        <fullName evidence="3">Uncharacterized protein</fullName>
    </submittedName>
</protein>
<dbReference type="RefSeq" id="WP_154495558.1">
    <property type="nucleotide sequence ID" value="NZ_VUMU01000003.1"/>
</dbReference>
<evidence type="ECO:0000313" key="3">
    <source>
        <dbReference type="EMBL" id="MST57531.1"/>
    </source>
</evidence>
<keyword evidence="2" id="KW-1133">Transmembrane helix</keyword>
<keyword evidence="2" id="KW-0812">Transmembrane</keyword>
<evidence type="ECO:0000313" key="4">
    <source>
        <dbReference type="Proteomes" id="UP000476055"/>
    </source>
</evidence>
<keyword evidence="4" id="KW-1185">Reference proteome</keyword>
<gene>
    <name evidence="3" type="ORF">FYJ59_04610</name>
</gene>
<sequence>MDTFMDKLAQKLNAQEMIKANSAADAEEMDQLKNQLREYDECLAQMQQVNKELRAVNHAMETLMSETIAPEVTKLSEESVAAIRKMQQENTEKLQELQQEYTTKLEEIRQNTEELEELRKHLDEKLDGSDENVHKECVKVYRNVQAAVVEENEKQTEAIAGKIKESLNGKLNGVLGVSIAALLVAAADIVLHVLNILHIF</sequence>
<dbReference type="Proteomes" id="UP000476055">
    <property type="component" value="Unassembled WGS sequence"/>
</dbReference>
<accession>A0A6L5YH04</accession>
<feature type="transmembrane region" description="Helical" evidence="2">
    <location>
        <begin position="171"/>
        <end position="194"/>
    </location>
</feature>
<organism evidence="3 4">
    <name type="scientific">Waltera intestinalis</name>
    <dbReference type="NCBI Taxonomy" id="2606635"/>
    <lineage>
        <taxon>Bacteria</taxon>
        <taxon>Bacillati</taxon>
        <taxon>Bacillota</taxon>
        <taxon>Clostridia</taxon>
        <taxon>Lachnospirales</taxon>
        <taxon>Lachnospiraceae</taxon>
        <taxon>Waltera</taxon>
    </lineage>
</organism>
<reference evidence="3 4" key="1">
    <citation type="submission" date="2019-08" db="EMBL/GenBank/DDBJ databases">
        <title>In-depth cultivation of the pig gut microbiome towards novel bacterial diversity and tailored functional studies.</title>
        <authorList>
            <person name="Wylensek D."/>
            <person name="Hitch T.C.A."/>
            <person name="Clavel T."/>
        </authorList>
    </citation>
    <scope>NUCLEOTIDE SEQUENCE [LARGE SCALE GENOMIC DNA]</scope>
    <source>
        <strain evidence="3 4">WCA3-601-WT-6H</strain>
    </source>
</reference>
<evidence type="ECO:0000256" key="1">
    <source>
        <dbReference type="SAM" id="Coils"/>
    </source>
</evidence>
<evidence type="ECO:0000256" key="2">
    <source>
        <dbReference type="SAM" id="Phobius"/>
    </source>
</evidence>
<feature type="coiled-coil region" evidence="1">
    <location>
        <begin position="29"/>
        <end position="132"/>
    </location>
</feature>